<dbReference type="Proteomes" id="UP000838412">
    <property type="component" value="Chromosome 3"/>
</dbReference>
<dbReference type="InterPro" id="IPR006759">
    <property type="entry name" value="Glyco_transf_54"/>
</dbReference>
<evidence type="ECO:0000256" key="3">
    <source>
        <dbReference type="ARBA" id="ARBA00022679"/>
    </source>
</evidence>
<dbReference type="GO" id="GO:0008375">
    <property type="term" value="F:acetylglucosaminyltransferase activity"/>
    <property type="evidence" value="ECO:0007669"/>
    <property type="project" value="TreeGrafter"/>
</dbReference>
<comment type="pathway">
    <text evidence="1">Protein modification; protein glycosylation.</text>
</comment>
<keyword evidence="8" id="KW-1185">Reference proteome</keyword>
<evidence type="ECO:0000256" key="2">
    <source>
        <dbReference type="ARBA" id="ARBA00022676"/>
    </source>
</evidence>
<dbReference type="OrthoDB" id="2016523at2759"/>
<reference evidence="7" key="1">
    <citation type="submission" date="2022-01" db="EMBL/GenBank/DDBJ databases">
        <authorList>
            <person name="Braso-Vives M."/>
        </authorList>
    </citation>
    <scope>NUCLEOTIDE SEQUENCE</scope>
</reference>
<feature type="domain" description="MGAT4 A/B/C C-terminal" evidence="6">
    <location>
        <begin position="357"/>
        <end position="491"/>
    </location>
</feature>
<evidence type="ECO:0000256" key="1">
    <source>
        <dbReference type="ARBA" id="ARBA00004922"/>
    </source>
</evidence>
<evidence type="ECO:0000313" key="7">
    <source>
        <dbReference type="EMBL" id="CAH1256768.1"/>
    </source>
</evidence>
<sequence length="498" mass="57092">MALRSGLRLWLSRNVVLGSLAVSLAMNAWILSSTLLQQEVDPTCEVQRETLIQSMRILNHRLLRQEGSDKPAAQAAKEKPSGDSRVSCSRTSVVDTEAARLWGKPRRTKGFLAIGIPTVKRENNTNYLDVTLNSLIEHTPESKRDQITIVIFLADLDSDYNRRLSLEIYQNYSNYLDSGFMQVVQAPKHFYPQLEGLKQNFNDTRERVKWRSKQCVDFAFLFSYCHDLSEFYLQLEDDVISSEKYLTGIRDFINTQTSAWTMLEFSELGFIGKLFKSSDLQRLADFIMLFYQEMPVDYLIRYFIQLLPHQKSFLHLPSLFQHIGRRSSLVGKEQNLVDSFFVDSLKRRYNDSDNPPAVVSTNIPVFRQFKPQLAYSTEPGYFWAKSPLAGQAFFVLFEEPARLSRVVVETGSVEHPTDVLENGTLEASAHLVSVNELDDTPYCSDYVRLGDFGNGRFEAVTRSREGLGSFEVKCLKATVTRDQQVWMLVKEIAIWTVK</sequence>
<dbReference type="Pfam" id="PF04666">
    <property type="entry name" value="MGAT4_cons"/>
    <property type="match status" value="1"/>
</dbReference>
<dbReference type="AlphaFoldDB" id="A0A8J9ZNI6"/>
<evidence type="ECO:0000256" key="4">
    <source>
        <dbReference type="SAM" id="MobiDB-lite"/>
    </source>
</evidence>
<dbReference type="Pfam" id="PF23524">
    <property type="entry name" value="MGAT4A_C"/>
    <property type="match status" value="1"/>
</dbReference>
<evidence type="ECO:0000313" key="8">
    <source>
        <dbReference type="Proteomes" id="UP000838412"/>
    </source>
</evidence>
<dbReference type="PANTHER" id="PTHR12062">
    <property type="entry name" value="N-ACETYLGLUCOSAMINYLTRANSFERASE VI"/>
    <property type="match status" value="1"/>
</dbReference>
<feature type="domain" description="MGAT4 conserved region" evidence="5">
    <location>
        <begin position="95"/>
        <end position="341"/>
    </location>
</feature>
<dbReference type="InterPro" id="IPR057279">
    <property type="entry name" value="MGAT4"/>
</dbReference>
<keyword evidence="3" id="KW-0808">Transferase</keyword>
<protein>
    <submittedName>
        <fullName evidence="7">MGAT4C protein</fullName>
    </submittedName>
</protein>
<evidence type="ECO:0000259" key="6">
    <source>
        <dbReference type="Pfam" id="PF23524"/>
    </source>
</evidence>
<organism evidence="7 8">
    <name type="scientific">Branchiostoma lanceolatum</name>
    <name type="common">Common lancelet</name>
    <name type="synonym">Amphioxus lanceolatum</name>
    <dbReference type="NCBI Taxonomy" id="7740"/>
    <lineage>
        <taxon>Eukaryota</taxon>
        <taxon>Metazoa</taxon>
        <taxon>Chordata</taxon>
        <taxon>Cephalochordata</taxon>
        <taxon>Leptocardii</taxon>
        <taxon>Amphioxiformes</taxon>
        <taxon>Branchiostomatidae</taxon>
        <taxon>Branchiostoma</taxon>
    </lineage>
</organism>
<dbReference type="PANTHER" id="PTHR12062:SF33">
    <property type="entry name" value="ALPHA-1,6-MANNOSYL-GLYCOPROTEIN 4-BETA-N-ACETYLGLUCOSAMINYLTRANSFERASE-LIKE"/>
    <property type="match status" value="1"/>
</dbReference>
<dbReference type="EMBL" id="OV696688">
    <property type="protein sequence ID" value="CAH1256768.1"/>
    <property type="molecule type" value="Genomic_DNA"/>
</dbReference>
<proteinExistence type="predicted"/>
<accession>A0A8J9ZNI6</accession>
<dbReference type="InterPro" id="IPR056576">
    <property type="entry name" value="MGAT4_A/B/C_C"/>
</dbReference>
<keyword evidence="2" id="KW-0328">Glycosyltransferase</keyword>
<name>A0A8J9ZNI6_BRALA</name>
<gene>
    <name evidence="7" type="primary">MGAT4C</name>
    <name evidence="7" type="ORF">BLAG_LOCUS14930</name>
</gene>
<dbReference type="GO" id="GO:0006487">
    <property type="term" value="P:protein N-linked glycosylation"/>
    <property type="evidence" value="ECO:0007669"/>
    <property type="project" value="TreeGrafter"/>
</dbReference>
<evidence type="ECO:0000259" key="5">
    <source>
        <dbReference type="Pfam" id="PF04666"/>
    </source>
</evidence>
<feature type="region of interest" description="Disordered" evidence="4">
    <location>
        <begin position="68"/>
        <end position="89"/>
    </location>
</feature>